<dbReference type="PANTHER" id="PTHR21580:SF28">
    <property type="entry name" value="BOREALIN N-TERMINAL DOMAIN-CONTAINING PROTEIN-RELATED"/>
    <property type="match status" value="1"/>
</dbReference>
<evidence type="ECO:0000313" key="2">
    <source>
        <dbReference type="EMBL" id="QDZ23939.1"/>
    </source>
</evidence>
<dbReference type="Pfam" id="PF07004">
    <property type="entry name" value="SHIPPO-rpt"/>
    <property type="match status" value="9"/>
</dbReference>
<proteinExistence type="predicted"/>
<feature type="compositionally biased region" description="Basic and acidic residues" evidence="1">
    <location>
        <begin position="117"/>
        <end position="126"/>
    </location>
</feature>
<name>A0A5B8MTP5_9CHLO</name>
<dbReference type="InterPro" id="IPR010736">
    <property type="entry name" value="SHIPPO-rpt"/>
</dbReference>
<feature type="compositionally biased region" description="Polar residues" evidence="1">
    <location>
        <begin position="282"/>
        <end position="296"/>
    </location>
</feature>
<dbReference type="AlphaFoldDB" id="A0A5B8MTP5"/>
<gene>
    <name evidence="2" type="ORF">A3770_11p64570</name>
</gene>
<evidence type="ECO:0000313" key="3">
    <source>
        <dbReference type="Proteomes" id="UP000316726"/>
    </source>
</evidence>
<organism evidence="2 3">
    <name type="scientific">Chloropicon primus</name>
    <dbReference type="NCBI Taxonomy" id="1764295"/>
    <lineage>
        <taxon>Eukaryota</taxon>
        <taxon>Viridiplantae</taxon>
        <taxon>Chlorophyta</taxon>
        <taxon>Chloropicophyceae</taxon>
        <taxon>Chloropicales</taxon>
        <taxon>Chloropicaceae</taxon>
        <taxon>Chloropicon</taxon>
    </lineage>
</organism>
<feature type="region of interest" description="Disordered" evidence="1">
    <location>
        <begin position="224"/>
        <end position="371"/>
    </location>
</feature>
<accession>A0A5B8MTP5</accession>
<feature type="region of interest" description="Disordered" evidence="1">
    <location>
        <begin position="1"/>
        <end position="212"/>
    </location>
</feature>
<evidence type="ECO:0000256" key="1">
    <source>
        <dbReference type="SAM" id="MobiDB-lite"/>
    </source>
</evidence>
<sequence>MLSVQAPEWTFGSKPQKSSVRTDGPGPADYTPTHAGKNPSYSLTGRNFMKESKSNNTPGPGAYAVKNSKHTHKGPAPSSFSMGKRLPQTGKFTPNPGPSDYSQHTPFRSATGAPRFSPDKHSRNNDYDALESPGPGSYAVNTKEKSGPKYSIRSRLNEKARPSNSPGPAAYSVRGPAATGPKFSMGSSKRFQRTAQENESTPGPGEYVVGKNRGPAFTIQSRVTLSSRVNQDPGPCTYSPNFSTKRAPPSFSLGGKQSNPELKGNKVPGPGHYALHKKNVDKQGSTKSSAFTMGSRTKTKTTSTTLSPGPAAYKPGTYKRKGAPAFTMRPRLESSSAKDGVDPNPGPSEYNPSTKNLTKSPYYSFGMKLKK</sequence>
<keyword evidence="3" id="KW-1185">Reference proteome</keyword>
<feature type="compositionally biased region" description="Polar residues" evidence="1">
    <location>
        <begin position="350"/>
        <end position="361"/>
    </location>
</feature>
<dbReference type="PANTHER" id="PTHR21580">
    <property type="entry name" value="SHIPPO-1-RELATED"/>
    <property type="match status" value="1"/>
</dbReference>
<dbReference type="InterPro" id="IPR051291">
    <property type="entry name" value="CIMAP"/>
</dbReference>
<dbReference type="EMBL" id="CP031044">
    <property type="protein sequence ID" value="QDZ23939.1"/>
    <property type="molecule type" value="Genomic_DNA"/>
</dbReference>
<protein>
    <submittedName>
        <fullName evidence="2">Uncharacterized protein</fullName>
    </submittedName>
</protein>
<dbReference type="Proteomes" id="UP000316726">
    <property type="component" value="Chromosome 11"/>
</dbReference>
<dbReference type="OrthoDB" id="406368at2759"/>
<feature type="compositionally biased region" description="Polar residues" evidence="1">
    <location>
        <begin position="185"/>
        <end position="201"/>
    </location>
</feature>
<reference evidence="2 3" key="1">
    <citation type="submission" date="2018-07" db="EMBL/GenBank/DDBJ databases">
        <title>The complete nuclear genome of the prasinophyte Chloropicon primus (CCMP1205).</title>
        <authorList>
            <person name="Pombert J.-F."/>
            <person name="Otis C."/>
            <person name="Turmel M."/>
            <person name="Lemieux C."/>
        </authorList>
    </citation>
    <scope>NUCLEOTIDE SEQUENCE [LARGE SCALE GENOMIC DNA]</scope>
    <source>
        <strain evidence="2 3">CCMP1205</strain>
    </source>
</reference>